<dbReference type="AlphaFoldDB" id="A0A5J4P6V9"/>
<sequence>FNFFQTSGCKKYLTSFPSMNAFRIKVELISNKGAFTTLTVGGIDLMFFIA</sequence>
<organism evidence="1">
    <name type="scientific">termite gut metagenome</name>
    <dbReference type="NCBI Taxonomy" id="433724"/>
    <lineage>
        <taxon>unclassified sequences</taxon>
        <taxon>metagenomes</taxon>
        <taxon>organismal metagenomes</taxon>
    </lineage>
</organism>
<evidence type="ECO:0000313" key="1">
    <source>
        <dbReference type="EMBL" id="KAA6304421.1"/>
    </source>
</evidence>
<dbReference type="EMBL" id="SNRY01011526">
    <property type="protein sequence ID" value="KAA6304421.1"/>
    <property type="molecule type" value="Genomic_DNA"/>
</dbReference>
<feature type="non-terminal residue" evidence="1">
    <location>
        <position position="1"/>
    </location>
</feature>
<name>A0A5J4P6V9_9ZZZZ</name>
<accession>A0A5J4P6V9</accession>
<comment type="caution">
    <text evidence="1">The sequence shown here is derived from an EMBL/GenBank/DDBJ whole genome shotgun (WGS) entry which is preliminary data.</text>
</comment>
<gene>
    <name evidence="1" type="ORF">EZS27_043931</name>
</gene>
<protein>
    <submittedName>
        <fullName evidence="1">Uncharacterized protein</fullName>
    </submittedName>
</protein>
<proteinExistence type="predicted"/>
<reference evidence="1" key="1">
    <citation type="submission" date="2019-03" db="EMBL/GenBank/DDBJ databases">
        <title>Single cell metagenomics reveals metabolic interactions within the superorganism composed of flagellate Streblomastix strix and complex community of Bacteroidetes bacteria on its surface.</title>
        <authorList>
            <person name="Treitli S.C."/>
            <person name="Kolisko M."/>
            <person name="Husnik F."/>
            <person name="Keeling P."/>
            <person name="Hampl V."/>
        </authorList>
    </citation>
    <scope>NUCLEOTIDE SEQUENCE</scope>
    <source>
        <strain evidence="1">STM</strain>
    </source>
</reference>